<dbReference type="OrthoDB" id="2285210at2"/>
<gene>
    <name evidence="1" type="ORF">FC15_GL001585</name>
</gene>
<dbReference type="RefSeq" id="WP_057824570.1">
    <property type="nucleotide sequence ID" value="NZ_AZFX01000044.1"/>
</dbReference>
<dbReference type="EMBL" id="AZFX01000044">
    <property type="protein sequence ID" value="KRM09814.1"/>
    <property type="molecule type" value="Genomic_DNA"/>
</dbReference>
<accession>A0A0R1W3E7</accession>
<name>A0A0R1W3E7_9LACO</name>
<dbReference type="Proteomes" id="UP000051315">
    <property type="component" value="Unassembled WGS sequence"/>
</dbReference>
<proteinExistence type="predicted"/>
<comment type="caution">
    <text evidence="1">The sequence shown here is derived from an EMBL/GenBank/DDBJ whole genome shotgun (WGS) entry which is preliminary data.</text>
</comment>
<reference evidence="1 2" key="1">
    <citation type="journal article" date="2015" name="Genome Announc.">
        <title>Expanding the biotechnology potential of lactobacilli through comparative genomics of 213 strains and associated genera.</title>
        <authorList>
            <person name="Sun Z."/>
            <person name="Harris H.M."/>
            <person name="McCann A."/>
            <person name="Guo C."/>
            <person name="Argimon S."/>
            <person name="Zhang W."/>
            <person name="Yang X."/>
            <person name="Jeffery I.B."/>
            <person name="Cooney J.C."/>
            <person name="Kagawa T.F."/>
            <person name="Liu W."/>
            <person name="Song Y."/>
            <person name="Salvetti E."/>
            <person name="Wrobel A."/>
            <person name="Rasinkangas P."/>
            <person name="Parkhill J."/>
            <person name="Rea M.C."/>
            <person name="O'Sullivan O."/>
            <person name="Ritari J."/>
            <person name="Douillard F.P."/>
            <person name="Paul Ross R."/>
            <person name="Yang R."/>
            <person name="Briner A.E."/>
            <person name="Felis G.E."/>
            <person name="de Vos W.M."/>
            <person name="Barrangou R."/>
            <person name="Klaenhammer T.R."/>
            <person name="Caufield P.W."/>
            <person name="Cui Y."/>
            <person name="Zhang H."/>
            <person name="O'Toole P.W."/>
        </authorList>
    </citation>
    <scope>NUCLEOTIDE SEQUENCE [LARGE SCALE GENOMIC DNA]</scope>
    <source>
        <strain evidence="1 2">DSM 17758</strain>
    </source>
</reference>
<protein>
    <submittedName>
        <fullName evidence="1">Uncharacterized protein</fullName>
    </submittedName>
</protein>
<dbReference type="PATRIC" id="fig|1423735.3.peg.1644"/>
<evidence type="ECO:0000313" key="1">
    <source>
        <dbReference type="EMBL" id="KRM09814.1"/>
    </source>
</evidence>
<evidence type="ECO:0000313" key="2">
    <source>
        <dbReference type="Proteomes" id="UP000051315"/>
    </source>
</evidence>
<sequence>MRKVNSYELMQLCARAGVIDQSALFKSTLRRQLPIHHAVEFVSEFDVLINYPVKNPQKIKTLVITSEEVFFTTATTKSLLHYRMRHAVFDVSMVRCLKETIGLPVNCELSLCFGNWVAMHLSGVSSSKCSDWVALHRVVRITKNQERRRLFIFRDQLRLTLAVQEDFNRRFEKVCLMSTIELEALHCLYHEAGVDDHELLICANILRQNDYRFTRACELVRAHQVGEFLELFDLVAIRQICHHPEYEVISSTFEDSENYFVSRLRRKRSFS</sequence>
<dbReference type="AlphaFoldDB" id="A0A0R1W3E7"/>
<organism evidence="1 2">
    <name type="scientific">Lapidilactobacillus concavus DSM 17758</name>
    <dbReference type="NCBI Taxonomy" id="1423735"/>
    <lineage>
        <taxon>Bacteria</taxon>
        <taxon>Bacillati</taxon>
        <taxon>Bacillota</taxon>
        <taxon>Bacilli</taxon>
        <taxon>Lactobacillales</taxon>
        <taxon>Lactobacillaceae</taxon>
        <taxon>Lapidilactobacillus</taxon>
    </lineage>
</organism>
<keyword evidence="2" id="KW-1185">Reference proteome</keyword>